<protein>
    <submittedName>
        <fullName evidence="4">Reverse transcriptase domain-containing protein</fullName>
    </submittedName>
</protein>
<accession>A0A3P8EJ28</accession>
<dbReference type="WBParaSite" id="HPBE_0002468601-mRNA-1">
    <property type="protein sequence ID" value="HPBE_0002468601-mRNA-1"/>
    <property type="gene ID" value="HPBE_0002468601"/>
</dbReference>
<evidence type="ECO:0000313" key="3">
    <source>
        <dbReference type="Proteomes" id="UP000050761"/>
    </source>
</evidence>
<dbReference type="OrthoDB" id="5845191at2759"/>
<proteinExistence type="predicted"/>
<dbReference type="Pfam" id="PF00078">
    <property type="entry name" value="RVT_1"/>
    <property type="match status" value="1"/>
</dbReference>
<dbReference type="PANTHER" id="PTHR19446">
    <property type="entry name" value="REVERSE TRANSCRIPTASES"/>
    <property type="match status" value="1"/>
</dbReference>
<accession>A0A183GPR6</accession>
<evidence type="ECO:0000313" key="2">
    <source>
        <dbReference type="EMBL" id="VDP46708.1"/>
    </source>
</evidence>
<evidence type="ECO:0000313" key="4">
    <source>
        <dbReference type="WBParaSite" id="HPBE_0002468601-mRNA-1"/>
    </source>
</evidence>
<organism evidence="3 4">
    <name type="scientific">Heligmosomoides polygyrus</name>
    <name type="common">Parasitic roundworm</name>
    <dbReference type="NCBI Taxonomy" id="6339"/>
    <lineage>
        <taxon>Eukaryota</taxon>
        <taxon>Metazoa</taxon>
        <taxon>Ecdysozoa</taxon>
        <taxon>Nematoda</taxon>
        <taxon>Chromadorea</taxon>
        <taxon>Rhabditida</taxon>
        <taxon>Rhabditina</taxon>
        <taxon>Rhabditomorpha</taxon>
        <taxon>Strongyloidea</taxon>
        <taxon>Heligmosomidae</taxon>
        <taxon>Heligmosomoides</taxon>
    </lineage>
</organism>
<gene>
    <name evidence="2" type="ORF">HPBE_LOCUS24685</name>
</gene>
<evidence type="ECO:0000259" key="1">
    <source>
        <dbReference type="Pfam" id="PF00078"/>
    </source>
</evidence>
<dbReference type="InterPro" id="IPR000477">
    <property type="entry name" value="RT_dom"/>
</dbReference>
<dbReference type="EMBL" id="UZAH01036693">
    <property type="protein sequence ID" value="VDP46708.1"/>
    <property type="molecule type" value="Genomic_DNA"/>
</dbReference>
<sequence length="86" mass="10011">MNILERTLDRQIHEIVQLSDNQCGFVAGSGTIDAIHATRLPVEKHREKQRPVHLAFLDLEKAFDRVPREVIWYALRQHGVQEELVE</sequence>
<name>A0A183GPR6_HELPZ</name>
<keyword evidence="3" id="KW-1185">Reference proteome</keyword>
<dbReference type="Proteomes" id="UP000050761">
    <property type="component" value="Unassembled WGS sequence"/>
</dbReference>
<dbReference type="AlphaFoldDB" id="A0A183GPR6"/>
<reference evidence="2 3" key="1">
    <citation type="submission" date="2018-11" db="EMBL/GenBank/DDBJ databases">
        <authorList>
            <consortium name="Pathogen Informatics"/>
        </authorList>
    </citation>
    <scope>NUCLEOTIDE SEQUENCE [LARGE SCALE GENOMIC DNA]</scope>
</reference>
<feature type="domain" description="Reverse transcriptase" evidence="1">
    <location>
        <begin position="4"/>
        <end position="82"/>
    </location>
</feature>
<reference evidence="4" key="2">
    <citation type="submission" date="2019-09" db="UniProtKB">
        <authorList>
            <consortium name="WormBaseParasite"/>
        </authorList>
    </citation>
    <scope>IDENTIFICATION</scope>
</reference>